<feature type="domain" description="Aminoglycoside phosphotransferase" evidence="1">
    <location>
        <begin position="38"/>
        <end position="274"/>
    </location>
</feature>
<evidence type="ECO:0000313" key="2">
    <source>
        <dbReference type="EMBL" id="NJP01743.1"/>
    </source>
</evidence>
<protein>
    <submittedName>
        <fullName evidence="2">Phosphotransferase family protein</fullName>
    </submittedName>
</protein>
<dbReference type="InterPro" id="IPR011009">
    <property type="entry name" value="Kinase-like_dom_sf"/>
</dbReference>
<sequence>MALTDPTIELREGEELDIKAVDACLKAHLPSLWGVPVVRQFPGGASNLTYLLSYPDRALVLRRPPLGRKAHGAHDMRREYHVLKGLVGQFDYSPHPVLLCTDDLMIGTPFYVMERLQGVILRKDLPAPLGLDAQATALLCKSFVDRLVELHQVDYRACGLESLGRPEGYVQRQIASWSERYTRALTPDAPGWQQVMTWLQDKCPGDSGRASLIHNDYRFDNVIVDTNNPVRISGVLDWELATVGDPLMDLGNCLAYWVEAGDPEPVLRTRRQPSNAPGMLTRAEMVAYYAERAGVSVGTFDFYYVQGLFRLAGIVQQLYYRYYHRHTRDPRFAHFVSLNTLLEQMSLRVIHQSNL</sequence>
<evidence type="ECO:0000313" key="3">
    <source>
        <dbReference type="Proteomes" id="UP000746535"/>
    </source>
</evidence>
<accession>A0ABX0YIC0</accession>
<dbReference type="Gene3D" id="3.30.200.20">
    <property type="entry name" value="Phosphorylase Kinase, domain 1"/>
    <property type="match status" value="1"/>
</dbReference>
<dbReference type="RefSeq" id="WP_168084314.1">
    <property type="nucleotide sequence ID" value="NZ_JAAVJI010000006.1"/>
</dbReference>
<dbReference type="EMBL" id="JAAVJI010000006">
    <property type="protein sequence ID" value="NJP01743.1"/>
    <property type="molecule type" value="Genomic_DNA"/>
</dbReference>
<dbReference type="Pfam" id="PF01636">
    <property type="entry name" value="APH"/>
    <property type="match status" value="1"/>
</dbReference>
<dbReference type="InterPro" id="IPR041726">
    <property type="entry name" value="ACAD10_11_N"/>
</dbReference>
<keyword evidence="3" id="KW-1185">Reference proteome</keyword>
<dbReference type="SUPFAM" id="SSF56112">
    <property type="entry name" value="Protein kinase-like (PK-like)"/>
    <property type="match status" value="1"/>
</dbReference>
<dbReference type="PANTHER" id="PTHR47829:SF1">
    <property type="entry name" value="HAD FAMILY PHOSPHATASE"/>
    <property type="match status" value="1"/>
</dbReference>
<proteinExistence type="predicted"/>
<name>A0ABX0YIC0_9PSED</name>
<dbReference type="InterPro" id="IPR002575">
    <property type="entry name" value="Aminoglycoside_PTrfase"/>
</dbReference>
<dbReference type="InterPro" id="IPR052898">
    <property type="entry name" value="ACAD10-like"/>
</dbReference>
<dbReference type="Gene3D" id="3.90.1200.10">
    <property type="match status" value="1"/>
</dbReference>
<comment type="caution">
    <text evidence="2">The sequence shown here is derived from an EMBL/GenBank/DDBJ whole genome shotgun (WGS) entry which is preliminary data.</text>
</comment>
<organism evidence="2 3">
    <name type="scientific">Pseudomonas quercus</name>
    <dbReference type="NCBI Taxonomy" id="2722792"/>
    <lineage>
        <taxon>Bacteria</taxon>
        <taxon>Pseudomonadati</taxon>
        <taxon>Pseudomonadota</taxon>
        <taxon>Gammaproteobacteria</taxon>
        <taxon>Pseudomonadales</taxon>
        <taxon>Pseudomonadaceae</taxon>
        <taxon>Pseudomonas</taxon>
    </lineage>
</organism>
<evidence type="ECO:0000259" key="1">
    <source>
        <dbReference type="Pfam" id="PF01636"/>
    </source>
</evidence>
<gene>
    <name evidence="2" type="ORF">HBH25_12890</name>
</gene>
<dbReference type="CDD" id="cd05154">
    <property type="entry name" value="ACAD10_11_N-like"/>
    <property type="match status" value="1"/>
</dbReference>
<reference evidence="2 3" key="1">
    <citation type="submission" date="2020-03" db="EMBL/GenBank/DDBJ databases">
        <authorList>
            <person name="Wang L."/>
            <person name="He N."/>
            <person name="Li Y."/>
            <person name="Fang Y."/>
            <person name="Zhang F."/>
        </authorList>
    </citation>
    <scope>NUCLEOTIDE SEQUENCE [LARGE SCALE GENOMIC DNA]</scope>
    <source>
        <strain evidence="3">hsmgli-8</strain>
    </source>
</reference>
<dbReference type="PANTHER" id="PTHR47829">
    <property type="entry name" value="HYDROLASE, PUTATIVE (AFU_ORTHOLOGUE AFUA_1G12880)-RELATED"/>
    <property type="match status" value="1"/>
</dbReference>
<dbReference type="Proteomes" id="UP000746535">
    <property type="component" value="Unassembled WGS sequence"/>
</dbReference>